<dbReference type="EMBL" id="KV448350">
    <property type="protein sequence ID" value="OAX37463.1"/>
    <property type="molecule type" value="Genomic_DNA"/>
</dbReference>
<evidence type="ECO:0000313" key="3">
    <source>
        <dbReference type="Proteomes" id="UP000092154"/>
    </source>
</evidence>
<name>A0A1B7MXX6_9AGAM</name>
<organism evidence="2 3">
    <name type="scientific">Rhizopogon vinicolor AM-OR11-026</name>
    <dbReference type="NCBI Taxonomy" id="1314800"/>
    <lineage>
        <taxon>Eukaryota</taxon>
        <taxon>Fungi</taxon>
        <taxon>Dikarya</taxon>
        <taxon>Basidiomycota</taxon>
        <taxon>Agaricomycotina</taxon>
        <taxon>Agaricomycetes</taxon>
        <taxon>Agaricomycetidae</taxon>
        <taxon>Boletales</taxon>
        <taxon>Suillineae</taxon>
        <taxon>Rhizopogonaceae</taxon>
        <taxon>Rhizopogon</taxon>
    </lineage>
</organism>
<dbReference type="AlphaFoldDB" id="A0A1B7MXX6"/>
<keyword evidence="3" id="KW-1185">Reference proteome</keyword>
<sequence length="481" mass="55385">MYQTSFESNLERFNRYVMNEIPIRLIRLSDMKFVARNDMRKHFRGSVPEDDLEMRYSPSNTVKYAILSHRWLDEGEPTYEGMKSGIAAGPGYEKLKKFCEKALTYGVEFAWSDTCCIDKSSSTELDESIRSMFRWYENSEICIIHLAQSETIEDIMDDEWMKRGWTLQELLAPRKIKLFSSHWLPMTDDRNDKSHEETKMMKTLERATGIPLDDISIYFSGSFGVDRRMAWAARRKTTRVEDVAYSLMGIFDVSLQIAYGEGGDRAFCRLIEAIMQSGNPSVLNWTGEAAFHPSFSCAIPKSPQNYEGLTRFPNLCQLEMTMTSLGLRVPLVVLPLSISSSIYTEQSEFEERVSQWKVTLECPLCPTIRINFTEYEENSNCQYALGIVNYSLGSCDVPRIPGQSVGFILRRAPEYRSMPRVIVCKPRSEHFPGLKTVFPESHECGQWSKANMTGLVEVNFPEIPSHSYFHISREYVEIVYL</sequence>
<dbReference type="OrthoDB" id="5122891at2759"/>
<evidence type="ECO:0000313" key="2">
    <source>
        <dbReference type="EMBL" id="OAX37463.1"/>
    </source>
</evidence>
<reference evidence="2 3" key="1">
    <citation type="submission" date="2016-06" db="EMBL/GenBank/DDBJ databases">
        <title>Comparative genomics of the ectomycorrhizal sister species Rhizopogon vinicolor and Rhizopogon vesiculosus (Basidiomycota: Boletales) reveals a divergence of the mating type B locus.</title>
        <authorList>
            <consortium name="DOE Joint Genome Institute"/>
            <person name="Mujic A.B."/>
            <person name="Kuo A."/>
            <person name="Tritt A."/>
            <person name="Lipzen A."/>
            <person name="Chen C."/>
            <person name="Johnson J."/>
            <person name="Sharma A."/>
            <person name="Barry K."/>
            <person name="Grigoriev I.V."/>
            <person name="Spatafora J.W."/>
        </authorList>
    </citation>
    <scope>NUCLEOTIDE SEQUENCE [LARGE SCALE GENOMIC DNA]</scope>
    <source>
        <strain evidence="2 3">AM-OR11-026</strain>
    </source>
</reference>
<proteinExistence type="predicted"/>
<feature type="domain" description="Heterokaryon incompatibility" evidence="1">
    <location>
        <begin position="64"/>
        <end position="150"/>
    </location>
</feature>
<dbReference type="Pfam" id="PF06985">
    <property type="entry name" value="HET"/>
    <property type="match status" value="1"/>
</dbReference>
<dbReference type="PANTHER" id="PTHR10622:SF12">
    <property type="entry name" value="HET DOMAIN-CONTAINING PROTEIN"/>
    <property type="match status" value="1"/>
</dbReference>
<dbReference type="Proteomes" id="UP000092154">
    <property type="component" value="Unassembled WGS sequence"/>
</dbReference>
<dbReference type="InterPro" id="IPR010730">
    <property type="entry name" value="HET"/>
</dbReference>
<protein>
    <recommendedName>
        <fullName evidence="1">Heterokaryon incompatibility domain-containing protein</fullName>
    </recommendedName>
</protein>
<evidence type="ECO:0000259" key="1">
    <source>
        <dbReference type="Pfam" id="PF06985"/>
    </source>
</evidence>
<dbReference type="InParanoid" id="A0A1B7MXX6"/>
<dbReference type="PANTHER" id="PTHR10622">
    <property type="entry name" value="HET DOMAIN-CONTAINING PROTEIN"/>
    <property type="match status" value="1"/>
</dbReference>
<gene>
    <name evidence="2" type="ORF">K503DRAFT_771461</name>
</gene>
<accession>A0A1B7MXX6</accession>
<dbReference type="STRING" id="1314800.A0A1B7MXX6"/>